<dbReference type="STRING" id="45065.Lgee_1176"/>
<evidence type="ECO:0000313" key="2">
    <source>
        <dbReference type="Proteomes" id="UP000054785"/>
    </source>
</evidence>
<dbReference type="Proteomes" id="UP000054785">
    <property type="component" value="Unassembled WGS sequence"/>
</dbReference>
<comment type="caution">
    <text evidence="1">The sequence shown here is derived from an EMBL/GenBank/DDBJ whole genome shotgun (WGS) entry which is preliminary data.</text>
</comment>
<dbReference type="RefSeq" id="WP_028387406.1">
    <property type="nucleotide sequence ID" value="NZ_CAAAHN010000007.1"/>
</dbReference>
<reference evidence="1 2" key="1">
    <citation type="submission" date="2015-11" db="EMBL/GenBank/DDBJ databases">
        <title>Genomic analysis of 38 Legionella species identifies large and diverse effector repertoires.</title>
        <authorList>
            <person name="Burstein D."/>
            <person name="Amaro F."/>
            <person name="Zusman T."/>
            <person name="Lifshitz Z."/>
            <person name="Cohen O."/>
            <person name="Gilbert J.A."/>
            <person name="Pupko T."/>
            <person name="Shuman H.A."/>
            <person name="Segal G."/>
        </authorList>
    </citation>
    <scope>NUCLEOTIDE SEQUENCE [LARGE SCALE GENOMIC DNA]</scope>
    <source>
        <strain evidence="1 2">ATCC 49504</strain>
    </source>
</reference>
<dbReference type="PATRIC" id="fig|45065.4.peg.1263"/>
<dbReference type="AlphaFoldDB" id="A0A0W0TVQ5"/>
<dbReference type="EMBL" id="LNYC01000044">
    <property type="protein sequence ID" value="KTC99684.1"/>
    <property type="molecule type" value="Genomic_DNA"/>
</dbReference>
<proteinExistence type="predicted"/>
<name>A0A0W0TVQ5_9GAMM</name>
<accession>A0A0W0TVQ5</accession>
<keyword evidence="2" id="KW-1185">Reference proteome</keyword>
<protein>
    <submittedName>
        <fullName evidence="1">Fimbrial assembly protein (PilN)</fullName>
    </submittedName>
</protein>
<sequence>MMVNLLAATPLSRRLARRRLILTSLMIFFCMVVVEGTWWRVALNRLAVRKQEVETLRIGLTGLHEKAFDTTRCRQQYAAMRSLQVFHAGRNQWWENVQKTVAAMPQNLLATRFTQNGSTFQIQGRAGQSSAVSIFVTRLSQTPGFKKVRPGPIKTIDNTSVEFSVTAEVAAAMAEA</sequence>
<evidence type="ECO:0000313" key="1">
    <source>
        <dbReference type="EMBL" id="KTC99684.1"/>
    </source>
</evidence>
<dbReference type="Pfam" id="PF05137">
    <property type="entry name" value="PilN"/>
    <property type="match status" value="1"/>
</dbReference>
<gene>
    <name evidence="1" type="ORF">Lgee_1176</name>
</gene>
<organism evidence="1 2">
    <name type="scientific">Legionella geestiana</name>
    <dbReference type="NCBI Taxonomy" id="45065"/>
    <lineage>
        <taxon>Bacteria</taxon>
        <taxon>Pseudomonadati</taxon>
        <taxon>Pseudomonadota</taxon>
        <taxon>Gammaproteobacteria</taxon>
        <taxon>Legionellales</taxon>
        <taxon>Legionellaceae</taxon>
        <taxon>Legionella</taxon>
    </lineage>
</organism>
<dbReference type="InterPro" id="IPR007813">
    <property type="entry name" value="PilN"/>
</dbReference>